<dbReference type="AlphaFoldDB" id="A0A011Q3Z4"/>
<keyword evidence="2" id="KW-1185">Reference proteome</keyword>
<name>A0A011Q3Z4_ACCRE</name>
<dbReference type="Proteomes" id="UP000022141">
    <property type="component" value="Unassembled WGS sequence"/>
</dbReference>
<sequence length="66" mass="7290">MAGRPLVVMAASGSRNQIVWLRRLTALALHNAVESIKISPLPTFSEERRGVHGRQLFGDSGRHELV</sequence>
<evidence type="ECO:0000313" key="2">
    <source>
        <dbReference type="Proteomes" id="UP000022141"/>
    </source>
</evidence>
<evidence type="ECO:0000313" key="1">
    <source>
        <dbReference type="EMBL" id="EXI83987.1"/>
    </source>
</evidence>
<protein>
    <submittedName>
        <fullName evidence="1">Uncharacterized protein</fullName>
    </submittedName>
</protein>
<dbReference type="PATRIC" id="fig|1454004.3.peg.4154"/>
<organism evidence="1 2">
    <name type="scientific">Accumulibacter regalis</name>
    <dbReference type="NCBI Taxonomy" id="522306"/>
    <lineage>
        <taxon>Bacteria</taxon>
        <taxon>Pseudomonadati</taxon>
        <taxon>Pseudomonadota</taxon>
        <taxon>Betaproteobacteria</taxon>
        <taxon>Candidatus Accumulibacter</taxon>
    </lineage>
</organism>
<dbReference type="EMBL" id="JEMY01000077">
    <property type="protein sequence ID" value="EXI83987.1"/>
    <property type="molecule type" value="Genomic_DNA"/>
</dbReference>
<reference evidence="1" key="1">
    <citation type="submission" date="2014-02" db="EMBL/GenBank/DDBJ databases">
        <title>Expanding our view of genomic diversity in Candidatus Accumulibacter clades.</title>
        <authorList>
            <person name="Skennerton C.T."/>
            <person name="Barr J.J."/>
            <person name="Slater F.R."/>
            <person name="Bond P.L."/>
            <person name="Tyson G.W."/>
        </authorList>
    </citation>
    <scope>NUCLEOTIDE SEQUENCE [LARGE SCALE GENOMIC DNA]</scope>
</reference>
<comment type="caution">
    <text evidence="1">The sequence shown here is derived from an EMBL/GenBank/DDBJ whole genome shotgun (WGS) entry which is preliminary data.</text>
</comment>
<accession>A0A011Q3Z4</accession>
<proteinExistence type="predicted"/>
<gene>
    <name evidence="1" type="ORF">AW11_04049</name>
</gene>